<accession>A0AAN6VGU0</accession>
<dbReference type="EMBL" id="MU857026">
    <property type="protein sequence ID" value="KAK4151218.1"/>
    <property type="molecule type" value="Genomic_DNA"/>
</dbReference>
<evidence type="ECO:0000313" key="3">
    <source>
        <dbReference type="Proteomes" id="UP001302745"/>
    </source>
</evidence>
<feature type="region of interest" description="Disordered" evidence="1">
    <location>
        <begin position="383"/>
        <end position="421"/>
    </location>
</feature>
<dbReference type="Proteomes" id="UP001302745">
    <property type="component" value="Unassembled WGS sequence"/>
</dbReference>
<proteinExistence type="predicted"/>
<gene>
    <name evidence="2" type="ORF">C8A00DRAFT_45523</name>
</gene>
<sequence length="421" mass="49354">MAQPTRYAVMDDYRRTVNLASPRGSACLNGDTAISPPPDKRDGDGDQHWIWPNYFDITEEWSDHPPTWERPWDPSRTQVTDLPRKFTDLLHSPLLPDLPTTLKDNLVLMAAYEGNVDRYHRLRRPVMIESEQAAVIRGIYHSTSFAMYWDKCDFDFARHIEWDCIYLAIMARRVMVNDLSGIEECLDDKGGPGCFPRLIWHPLFPRPETLMELIRRRPNNPCIRRSVALASIAADYHWIYDTIKPWPVMRLWQQALKSPNPHYREDLKRRAASGEYPGVKPEDFPDQYCDWYEQEAKDLRPTSTRLSDFRHSWGLIEPVGGASYYQRWEIEANAAAWELYMCTSDELRDQAEKGSDQYLDLYADWKYDITGWKKSLPWYNKEEEAKKETRESEEIKGKDEEGKDTEAENDSEERPEVKSSE</sequence>
<protein>
    <submittedName>
        <fullName evidence="2">Uncharacterized protein</fullName>
    </submittedName>
</protein>
<evidence type="ECO:0000256" key="1">
    <source>
        <dbReference type="SAM" id="MobiDB-lite"/>
    </source>
</evidence>
<organism evidence="2 3">
    <name type="scientific">Chaetomidium leptoderma</name>
    <dbReference type="NCBI Taxonomy" id="669021"/>
    <lineage>
        <taxon>Eukaryota</taxon>
        <taxon>Fungi</taxon>
        <taxon>Dikarya</taxon>
        <taxon>Ascomycota</taxon>
        <taxon>Pezizomycotina</taxon>
        <taxon>Sordariomycetes</taxon>
        <taxon>Sordariomycetidae</taxon>
        <taxon>Sordariales</taxon>
        <taxon>Chaetomiaceae</taxon>
        <taxon>Chaetomidium</taxon>
    </lineage>
</organism>
<reference evidence="2" key="1">
    <citation type="journal article" date="2023" name="Mol. Phylogenet. Evol.">
        <title>Genome-scale phylogeny and comparative genomics of the fungal order Sordariales.</title>
        <authorList>
            <person name="Hensen N."/>
            <person name="Bonometti L."/>
            <person name="Westerberg I."/>
            <person name="Brannstrom I.O."/>
            <person name="Guillou S."/>
            <person name="Cros-Aarteil S."/>
            <person name="Calhoun S."/>
            <person name="Haridas S."/>
            <person name="Kuo A."/>
            <person name="Mondo S."/>
            <person name="Pangilinan J."/>
            <person name="Riley R."/>
            <person name="LaButti K."/>
            <person name="Andreopoulos B."/>
            <person name="Lipzen A."/>
            <person name="Chen C."/>
            <person name="Yan M."/>
            <person name="Daum C."/>
            <person name="Ng V."/>
            <person name="Clum A."/>
            <person name="Steindorff A."/>
            <person name="Ohm R.A."/>
            <person name="Martin F."/>
            <person name="Silar P."/>
            <person name="Natvig D.O."/>
            <person name="Lalanne C."/>
            <person name="Gautier V."/>
            <person name="Ament-Velasquez S.L."/>
            <person name="Kruys A."/>
            <person name="Hutchinson M.I."/>
            <person name="Powell A.J."/>
            <person name="Barry K."/>
            <person name="Miller A.N."/>
            <person name="Grigoriev I.V."/>
            <person name="Debuchy R."/>
            <person name="Gladieux P."/>
            <person name="Hiltunen Thoren M."/>
            <person name="Johannesson H."/>
        </authorList>
    </citation>
    <scope>NUCLEOTIDE SEQUENCE</scope>
    <source>
        <strain evidence="2">CBS 538.74</strain>
    </source>
</reference>
<evidence type="ECO:0000313" key="2">
    <source>
        <dbReference type="EMBL" id="KAK4151218.1"/>
    </source>
</evidence>
<name>A0AAN6VGU0_9PEZI</name>
<keyword evidence="3" id="KW-1185">Reference proteome</keyword>
<dbReference type="AlphaFoldDB" id="A0AAN6VGU0"/>
<comment type="caution">
    <text evidence="2">The sequence shown here is derived from an EMBL/GenBank/DDBJ whole genome shotgun (WGS) entry which is preliminary data.</text>
</comment>
<reference evidence="2" key="2">
    <citation type="submission" date="2023-05" db="EMBL/GenBank/DDBJ databases">
        <authorList>
            <consortium name="Lawrence Berkeley National Laboratory"/>
            <person name="Steindorff A."/>
            <person name="Hensen N."/>
            <person name="Bonometti L."/>
            <person name="Westerberg I."/>
            <person name="Brannstrom I.O."/>
            <person name="Guillou S."/>
            <person name="Cros-Aarteil S."/>
            <person name="Calhoun S."/>
            <person name="Haridas S."/>
            <person name="Kuo A."/>
            <person name="Mondo S."/>
            <person name="Pangilinan J."/>
            <person name="Riley R."/>
            <person name="Labutti K."/>
            <person name="Andreopoulos B."/>
            <person name="Lipzen A."/>
            <person name="Chen C."/>
            <person name="Yanf M."/>
            <person name="Daum C."/>
            <person name="Ng V."/>
            <person name="Clum A."/>
            <person name="Ohm R."/>
            <person name="Martin F."/>
            <person name="Silar P."/>
            <person name="Natvig D."/>
            <person name="Lalanne C."/>
            <person name="Gautier V."/>
            <person name="Ament-Velasquez S.L."/>
            <person name="Kruys A."/>
            <person name="Hutchinson M.I."/>
            <person name="Powell A.J."/>
            <person name="Barry K."/>
            <person name="Miller A.N."/>
            <person name="Grigoriev I.V."/>
            <person name="Debuchy R."/>
            <person name="Gladieux P."/>
            <person name="Thoren M.H."/>
            <person name="Johannesson H."/>
        </authorList>
    </citation>
    <scope>NUCLEOTIDE SEQUENCE</scope>
    <source>
        <strain evidence="2">CBS 538.74</strain>
    </source>
</reference>